<evidence type="ECO:0000256" key="5">
    <source>
        <dbReference type="ARBA" id="ARBA00022917"/>
    </source>
</evidence>
<proteinExistence type="inferred from homology"/>
<dbReference type="InterPro" id="IPR024107">
    <property type="entry name" value="Tyr-tRNA-ligase_bac_1"/>
</dbReference>
<evidence type="ECO:0000256" key="4">
    <source>
        <dbReference type="ARBA" id="ARBA00022840"/>
    </source>
</evidence>
<dbReference type="NCBIfam" id="TIGR00234">
    <property type="entry name" value="tyrS"/>
    <property type="match status" value="1"/>
</dbReference>
<comment type="catalytic activity">
    <reaction evidence="8 9">
        <text>tRNA(Tyr) + L-tyrosine + ATP = L-tyrosyl-tRNA(Tyr) + AMP + diphosphate + H(+)</text>
        <dbReference type="Rhea" id="RHEA:10220"/>
        <dbReference type="Rhea" id="RHEA-COMP:9706"/>
        <dbReference type="Rhea" id="RHEA-COMP:9707"/>
        <dbReference type="ChEBI" id="CHEBI:15378"/>
        <dbReference type="ChEBI" id="CHEBI:30616"/>
        <dbReference type="ChEBI" id="CHEBI:33019"/>
        <dbReference type="ChEBI" id="CHEBI:58315"/>
        <dbReference type="ChEBI" id="CHEBI:78442"/>
        <dbReference type="ChEBI" id="CHEBI:78536"/>
        <dbReference type="ChEBI" id="CHEBI:456215"/>
        <dbReference type="EC" id="6.1.1.1"/>
    </reaction>
</comment>
<dbReference type="GO" id="GO:0005739">
    <property type="term" value="C:mitochondrion"/>
    <property type="evidence" value="ECO:0007669"/>
    <property type="project" value="TreeGrafter"/>
</dbReference>
<dbReference type="InterPro" id="IPR002307">
    <property type="entry name" value="Tyr-tRNA-ligase"/>
</dbReference>
<dbReference type="FunFam" id="1.10.240.10:FF:000001">
    <property type="entry name" value="Tyrosine--tRNA ligase"/>
    <property type="match status" value="1"/>
</dbReference>
<keyword evidence="11" id="KW-1185">Reference proteome</keyword>
<keyword evidence="6 9" id="KW-0030">Aminoacyl-tRNA synthetase</keyword>
<dbReference type="SUPFAM" id="SSF55174">
    <property type="entry name" value="Alpha-L RNA-binding motif"/>
    <property type="match status" value="1"/>
</dbReference>
<keyword evidence="2 9" id="KW-0436">Ligase</keyword>
<dbReference type="GO" id="GO:0004831">
    <property type="term" value="F:tyrosine-tRNA ligase activity"/>
    <property type="evidence" value="ECO:0007669"/>
    <property type="project" value="UniProtKB-EC"/>
</dbReference>
<dbReference type="Gene3D" id="3.10.290.10">
    <property type="entry name" value="RNA-binding S4 domain"/>
    <property type="match status" value="1"/>
</dbReference>
<protein>
    <recommendedName>
        <fullName evidence="1 9">Tyrosine--tRNA ligase</fullName>
        <ecNumber evidence="1 9">6.1.1.1</ecNumber>
    </recommendedName>
    <alternativeName>
        <fullName evidence="7 9">Tyrosyl-tRNA synthetase</fullName>
    </alternativeName>
</protein>
<dbReference type="Proteomes" id="UP000054144">
    <property type="component" value="Unassembled WGS sequence"/>
</dbReference>
<evidence type="ECO:0000256" key="9">
    <source>
        <dbReference type="RuleBase" id="RU361234"/>
    </source>
</evidence>
<dbReference type="InterPro" id="IPR001412">
    <property type="entry name" value="aa-tRNA-synth_I_CS"/>
</dbReference>
<name>A0A0D7AFZ0_9AGAR</name>
<dbReference type="InterPro" id="IPR024088">
    <property type="entry name" value="Tyr-tRNA-ligase_bac-type"/>
</dbReference>
<dbReference type="OrthoDB" id="337870at2759"/>
<keyword evidence="4 9" id="KW-0067">ATP-binding</keyword>
<dbReference type="EC" id="6.1.1.1" evidence="1 9"/>
<dbReference type="PRINTS" id="PR01040">
    <property type="entry name" value="TRNASYNTHTYR"/>
</dbReference>
<dbReference type="PANTHER" id="PTHR11766">
    <property type="entry name" value="TYROSYL-TRNA SYNTHETASE"/>
    <property type="match status" value="1"/>
</dbReference>
<evidence type="ECO:0000256" key="3">
    <source>
        <dbReference type="ARBA" id="ARBA00022741"/>
    </source>
</evidence>
<dbReference type="PROSITE" id="PS00178">
    <property type="entry name" value="AA_TRNA_LIGASE_I"/>
    <property type="match status" value="1"/>
</dbReference>
<dbReference type="GO" id="GO:0005829">
    <property type="term" value="C:cytosol"/>
    <property type="evidence" value="ECO:0007669"/>
    <property type="project" value="TreeGrafter"/>
</dbReference>
<dbReference type="Pfam" id="PF00579">
    <property type="entry name" value="tRNA-synt_1b"/>
    <property type="match status" value="1"/>
</dbReference>
<evidence type="ECO:0000256" key="6">
    <source>
        <dbReference type="ARBA" id="ARBA00023146"/>
    </source>
</evidence>
<evidence type="ECO:0000256" key="2">
    <source>
        <dbReference type="ARBA" id="ARBA00022598"/>
    </source>
</evidence>
<dbReference type="PANTHER" id="PTHR11766:SF0">
    <property type="entry name" value="TYROSINE--TRNA LIGASE, MITOCHONDRIAL"/>
    <property type="match status" value="1"/>
</dbReference>
<dbReference type="InterPro" id="IPR002305">
    <property type="entry name" value="aa-tRNA-synth_Ic"/>
</dbReference>
<evidence type="ECO:0000313" key="11">
    <source>
        <dbReference type="Proteomes" id="UP000054144"/>
    </source>
</evidence>
<dbReference type="GO" id="GO:0006437">
    <property type="term" value="P:tyrosyl-tRNA aminoacylation"/>
    <property type="evidence" value="ECO:0007669"/>
    <property type="project" value="InterPro"/>
</dbReference>
<dbReference type="GO" id="GO:0003723">
    <property type="term" value="F:RNA binding"/>
    <property type="evidence" value="ECO:0007669"/>
    <property type="project" value="InterPro"/>
</dbReference>
<sequence length="474" mass="52460">MLSRHGRTLERVLRPSLLTQLRGVSSAPPLIHELVERGMVWDVSRKEELEASVQRKKHTVYAGVDPTAPALHVGHLLPLITLLHFHLRGHTVIPLIGGATGLVGDPSGRSTERDRANKTVVQQNVESLTTAVSKFFTGALRYAQSRGVATKIEDNPVAVRSNLEWHQDIRVLDFLQTVGHHARLNTMLSRDSVRTRLESKDGMSFAEFTYQLLQAYDFFYLYRNYNCTIQVGGSDQWGNIVSGLELISRTSAAEKGGLPQEPVEDCYGLTLPLITTPSGEKFGKSAGNAVWLDSRLTSVFGLYQYFMQTDDRSLRKYLNFFTLLPREEIDTIVASHEASPDKRDGQRKLAGEVTEMVHGRDASLAAEEASKILFSDISQLDISRIVRALSGDPRLVSLNEECLLGEPVIALASTHGLLSSKGEARRLADAKGLYVNNVPVGTMSTIGAEQFIDNQIVILRAGKNKFLVLRRVTS</sequence>
<dbReference type="Gene3D" id="3.40.50.620">
    <property type="entry name" value="HUPs"/>
    <property type="match status" value="1"/>
</dbReference>
<dbReference type="CDD" id="cd00805">
    <property type="entry name" value="TyrRS_core"/>
    <property type="match status" value="1"/>
</dbReference>
<organism evidence="10 11">
    <name type="scientific">Fistulina hepatica ATCC 64428</name>
    <dbReference type="NCBI Taxonomy" id="1128425"/>
    <lineage>
        <taxon>Eukaryota</taxon>
        <taxon>Fungi</taxon>
        <taxon>Dikarya</taxon>
        <taxon>Basidiomycota</taxon>
        <taxon>Agaricomycotina</taxon>
        <taxon>Agaricomycetes</taxon>
        <taxon>Agaricomycetidae</taxon>
        <taxon>Agaricales</taxon>
        <taxon>Fistulinaceae</taxon>
        <taxon>Fistulina</taxon>
    </lineage>
</organism>
<keyword evidence="3 9" id="KW-0547">Nucleotide-binding</keyword>
<dbReference type="EMBL" id="KN881676">
    <property type="protein sequence ID" value="KIY50332.1"/>
    <property type="molecule type" value="Genomic_DNA"/>
</dbReference>
<reference evidence="10 11" key="1">
    <citation type="journal article" date="2015" name="Fungal Genet. Biol.">
        <title>Evolution of novel wood decay mechanisms in Agaricales revealed by the genome sequences of Fistulina hepatica and Cylindrobasidium torrendii.</title>
        <authorList>
            <person name="Floudas D."/>
            <person name="Held B.W."/>
            <person name="Riley R."/>
            <person name="Nagy L.G."/>
            <person name="Koehler G."/>
            <person name="Ransdell A.S."/>
            <person name="Younus H."/>
            <person name="Chow J."/>
            <person name="Chiniquy J."/>
            <person name="Lipzen A."/>
            <person name="Tritt A."/>
            <person name="Sun H."/>
            <person name="Haridas S."/>
            <person name="LaButti K."/>
            <person name="Ohm R.A."/>
            <person name="Kues U."/>
            <person name="Blanchette R.A."/>
            <person name="Grigoriev I.V."/>
            <person name="Minto R.E."/>
            <person name="Hibbett D.S."/>
        </authorList>
    </citation>
    <scope>NUCLEOTIDE SEQUENCE [LARGE SCALE GENOMIC DNA]</scope>
    <source>
        <strain evidence="10 11">ATCC 64428</strain>
    </source>
</reference>
<gene>
    <name evidence="10" type="ORF">FISHEDRAFT_39658</name>
</gene>
<keyword evidence="5 9" id="KW-0648">Protein biosynthesis</keyword>
<evidence type="ECO:0000313" key="10">
    <source>
        <dbReference type="EMBL" id="KIY50332.1"/>
    </source>
</evidence>
<dbReference type="InterPro" id="IPR036986">
    <property type="entry name" value="S4_RNA-bd_sf"/>
</dbReference>
<dbReference type="Gene3D" id="1.10.240.10">
    <property type="entry name" value="Tyrosyl-Transfer RNA Synthetase"/>
    <property type="match status" value="1"/>
</dbReference>
<dbReference type="SUPFAM" id="SSF52374">
    <property type="entry name" value="Nucleotidylyl transferase"/>
    <property type="match status" value="1"/>
</dbReference>
<evidence type="ECO:0000256" key="1">
    <source>
        <dbReference type="ARBA" id="ARBA00013160"/>
    </source>
</evidence>
<dbReference type="GO" id="GO:0005524">
    <property type="term" value="F:ATP binding"/>
    <property type="evidence" value="ECO:0007669"/>
    <property type="project" value="UniProtKB-KW"/>
</dbReference>
<evidence type="ECO:0000256" key="8">
    <source>
        <dbReference type="ARBA" id="ARBA00048248"/>
    </source>
</evidence>
<evidence type="ECO:0000256" key="7">
    <source>
        <dbReference type="ARBA" id="ARBA00033323"/>
    </source>
</evidence>
<dbReference type="AlphaFoldDB" id="A0A0D7AFZ0"/>
<comment type="similarity">
    <text evidence="9">Belongs to the class-I aminoacyl-tRNA synthetase family.</text>
</comment>
<dbReference type="HAMAP" id="MF_02006">
    <property type="entry name" value="Tyr_tRNA_synth_type1"/>
    <property type="match status" value="1"/>
</dbReference>
<accession>A0A0D7AFZ0</accession>
<dbReference type="InterPro" id="IPR014729">
    <property type="entry name" value="Rossmann-like_a/b/a_fold"/>
</dbReference>